<evidence type="ECO:0000313" key="1">
    <source>
        <dbReference type="EMBL" id="KAI3376382.1"/>
    </source>
</evidence>
<name>A0ACB8X8L2_9TELE</name>
<proteinExistence type="predicted"/>
<dbReference type="EMBL" id="CM041532">
    <property type="protein sequence ID" value="KAI3376382.1"/>
    <property type="molecule type" value="Genomic_DNA"/>
</dbReference>
<comment type="caution">
    <text evidence="1">The sequence shown here is derived from an EMBL/GenBank/DDBJ whole genome shotgun (WGS) entry which is preliminary data.</text>
</comment>
<accession>A0ACB8X8L2</accession>
<sequence length="1010" mass="112025">EDVSRVWYGLPSTPPVLFPSLPVVAVFLTLLRHPERFQAPENAPTVARWKHAKIQEALLCELSMDGNLHLNTQMIEAETLYGRGRTEESLLNVLTETFQGFEAVRRSRSHRRKCTREGGEETQGGSEGGMLGPAGGEEEYEERERNADEEREERECKRRVLGALRELSVFHSDRVTAWREVLRECACMLAKPPPGGRKQQHPSTTGMCAHLTDACLFCVTPCSDSFSDTFLCVGEDVENIINRLNTTITKLDEETLKLCAEEASAVTGDPEKALEQPEDEEFDSGRKGDVEDGDDKSRVKPLADSEQAADSIFSRSDCNDAEETGKELVVKSQGGDNEDRVSPDGRTDFLEDTEKDTNRVKDKGKAVANNEWITVGLAGHQEDNHSDVPDICFIRAPLGVADVLRCEVADTLSCLMVTGSEELVSRVIRVQVQDGADFHFPVTVVVPFCARYHGNYRDVTVKIVDGERRASYVTPVTTEGTYGGQRGSFAEVRVYSLGLFAVISCLKRENYTVPTKGLSLKLPMDPRICLNYLPGSFTAPVMAQTMIQPVDAVLLAALKSTNDAYHSVVSTSPLLYLTHPSSRPLRRPLTLTLPCPPNPEKKRHPRGQKEEQDHRTRPVSTSPPWDQPASHRSRILGVSVKSKEVSNELLMVLGSRDKQWGVLDKVTVRNQQNGLVSFELAENFDRLLAVRLLSPPPPSHLASLAEELEESVCHHAVTVVLQRRPDEPHAVLVAALPSRDLGWEMSKLRAQGYGGLPETSSEIFMCEGDQLLLRFSGNITSTEDFACLCFTVEAQSDRRDVPHQRITFHSQQRNHLLLHLTEVDPFGNYSSPHYKGTAMFYKVARGQLERRGDRPAPLDPKLLGDPVCRLCLTLPKKVRTINRPIITRVKPCEETADSLSDSLLLWLSGELSEEEVALLVLSLRLHRSTAQLVKLRAGDSLSAQAFHALAMWRRGLPAATHQPKASLLAHCLAKSGRPDLARELLLRQAAATRQGSLRQGGLKSGNHTAF</sequence>
<evidence type="ECO:0000313" key="2">
    <source>
        <dbReference type="Proteomes" id="UP000831701"/>
    </source>
</evidence>
<dbReference type="Proteomes" id="UP000831701">
    <property type="component" value="Chromosome 2"/>
</dbReference>
<reference evidence="1" key="1">
    <citation type="submission" date="2022-04" db="EMBL/GenBank/DDBJ databases">
        <title>Jade perch genome.</title>
        <authorList>
            <person name="Chao B."/>
        </authorList>
    </citation>
    <scope>NUCLEOTIDE SEQUENCE</scope>
    <source>
        <strain evidence="1">CB-2022</strain>
    </source>
</reference>
<keyword evidence="2" id="KW-1185">Reference proteome</keyword>
<feature type="non-terminal residue" evidence="1">
    <location>
        <position position="1"/>
    </location>
</feature>
<protein>
    <submittedName>
        <fullName evidence="1">Uncharacterized protein</fullName>
    </submittedName>
</protein>
<gene>
    <name evidence="1" type="ORF">L3Q82_016863</name>
</gene>
<organism evidence="1 2">
    <name type="scientific">Scortum barcoo</name>
    <name type="common">barcoo grunter</name>
    <dbReference type="NCBI Taxonomy" id="214431"/>
    <lineage>
        <taxon>Eukaryota</taxon>
        <taxon>Metazoa</taxon>
        <taxon>Chordata</taxon>
        <taxon>Craniata</taxon>
        <taxon>Vertebrata</taxon>
        <taxon>Euteleostomi</taxon>
        <taxon>Actinopterygii</taxon>
        <taxon>Neopterygii</taxon>
        <taxon>Teleostei</taxon>
        <taxon>Neoteleostei</taxon>
        <taxon>Acanthomorphata</taxon>
        <taxon>Eupercaria</taxon>
        <taxon>Centrarchiformes</taxon>
        <taxon>Terapontoidei</taxon>
        <taxon>Terapontidae</taxon>
        <taxon>Scortum</taxon>
    </lineage>
</organism>